<evidence type="ECO:0000256" key="1">
    <source>
        <dbReference type="ARBA" id="ARBA00004651"/>
    </source>
</evidence>
<name>A0A5N3VBK1_MUNMU</name>
<dbReference type="SUPFAM" id="SSF53822">
    <property type="entry name" value="Periplasmic binding protein-like I"/>
    <property type="match status" value="1"/>
</dbReference>
<feature type="transmembrane region" description="Helical" evidence="14">
    <location>
        <begin position="652"/>
        <end position="675"/>
    </location>
</feature>
<evidence type="ECO:0000256" key="4">
    <source>
        <dbReference type="ARBA" id="ARBA00022692"/>
    </source>
</evidence>
<comment type="caution">
    <text evidence="16">The sequence shown here is derived from an EMBL/GenBank/DDBJ whole genome shotgun (WGS) entry which is preliminary data.</text>
</comment>
<feature type="transmembrane region" description="Helical" evidence="14">
    <location>
        <begin position="505"/>
        <end position="528"/>
    </location>
</feature>
<keyword evidence="10" id="KW-0675">Receptor</keyword>
<keyword evidence="8 14" id="KW-0472">Membrane</keyword>
<keyword evidence="4 14" id="KW-0812">Transmembrane</keyword>
<evidence type="ECO:0000256" key="3">
    <source>
        <dbReference type="ARBA" id="ARBA00022475"/>
    </source>
</evidence>
<keyword evidence="3" id="KW-1003">Cell membrane</keyword>
<evidence type="ECO:0000256" key="10">
    <source>
        <dbReference type="ARBA" id="ARBA00023170"/>
    </source>
</evidence>
<evidence type="ECO:0000256" key="6">
    <source>
        <dbReference type="ARBA" id="ARBA00022989"/>
    </source>
</evidence>
<dbReference type="PROSITE" id="PS50259">
    <property type="entry name" value="G_PROTEIN_RECEP_F3_4"/>
    <property type="match status" value="1"/>
</dbReference>
<dbReference type="InterPro" id="IPR028082">
    <property type="entry name" value="Peripla_BP_I"/>
</dbReference>
<keyword evidence="6 14" id="KW-1133">Transmembrane helix</keyword>
<dbReference type="GO" id="GO:0004930">
    <property type="term" value="F:G protein-coupled receptor activity"/>
    <property type="evidence" value="ECO:0007669"/>
    <property type="project" value="UniProtKB-KW"/>
</dbReference>
<dbReference type="Proteomes" id="UP000326458">
    <property type="component" value="Unassembled WGS sequence"/>
</dbReference>
<dbReference type="PRINTS" id="PR00248">
    <property type="entry name" value="GPCRMGR"/>
</dbReference>
<accession>A0A5N3VBK1</accession>
<evidence type="ECO:0000256" key="12">
    <source>
        <dbReference type="ARBA" id="ARBA00023224"/>
    </source>
</evidence>
<evidence type="ECO:0000313" key="17">
    <source>
        <dbReference type="Proteomes" id="UP000326458"/>
    </source>
</evidence>
<keyword evidence="17" id="KW-1185">Reference proteome</keyword>
<dbReference type="InterPro" id="IPR000337">
    <property type="entry name" value="GPCR_3"/>
</dbReference>
<feature type="transmembrane region" description="Helical" evidence="14">
    <location>
        <begin position="618"/>
        <end position="640"/>
    </location>
</feature>
<feature type="transmembrane region" description="Helical" evidence="14">
    <location>
        <begin position="540"/>
        <end position="556"/>
    </location>
</feature>
<feature type="transmembrane region" description="Helical" evidence="14">
    <location>
        <begin position="470"/>
        <end position="493"/>
    </location>
</feature>
<sequence>MTGGLFAIHEKMLSSEEYPRSPEIQKCASTCFSTASKYQLFFKLLIHSTEMINNSTLLSGVQLGHEIYDTCADVTFNSSREIVELKCNYSSYMPRVKAVISSVQFSCLVSYESTSETLSDKIQFPSSLWTTPSKSGWNWIGILTTDDDYGLSTLLQFRLISFAVQTAANNVCIVFREALPAFLSDNAIKLLVFLVRINQTLERMIAEAEVNVTVVFLSQFCVFNLFSKAIERNINKTWIASYSWECVLLLQNLYAFPSDNNKPINEYAMLLSACAHTKDSDLKRNVFLRTDFLWDYTELGLVHSIQLAVLAFSYQNPNAFQPWEWGAIAFSNSWMEGVHFILMPWSYKYWIQYFALEGDQWPHDFHKMVQCDLKNDVFIATNQETKNEHRNLKKIQSKFSKECSPGQMKKTTKSQHTCCYEYVTCPENHSNNQTDTDHCLLCNNEIHWAPIGRTMYFEKEMECLDWNDSMAILLLALSLLGILFVLAIGIIFTRNLNTPIVKSSGELMVCYVILFCHFLNFAGSGFFIREPQSFMCKTRQTLLGVSFTLCISRILMKTLKILLAFSFDPKLQNFLKCFYKPIPIIFTCTLQLIFAAPAVGQNVSLPRAIIFECEEGSILAFGSMLVYTAIPAFRCFICAFKGRKLPENYNEAKFITFGMLIHFIIIVILISNYGILCCVLFPKCYAILSKQETNTKSVFLKMVYSYSSHSAGSLAMSHSNITITSPSSAGESAVQQKSRDLQVQGFAHTCRENATCRSKALPQKRISSI</sequence>
<dbReference type="AlphaFoldDB" id="A0A5N3VBK1"/>
<evidence type="ECO:0000256" key="14">
    <source>
        <dbReference type="SAM" id="Phobius"/>
    </source>
</evidence>
<comment type="subunit">
    <text evidence="2">Homodimer; disulfide-linked.</text>
</comment>
<evidence type="ECO:0000256" key="13">
    <source>
        <dbReference type="ARBA" id="ARBA00039774"/>
    </source>
</evidence>
<comment type="subcellular location">
    <subcellularLocation>
        <location evidence="1">Cell membrane</location>
        <topology evidence="1">Multi-pass membrane protein</topology>
    </subcellularLocation>
</comment>
<proteinExistence type="predicted"/>
<dbReference type="EMBL" id="VCEA01000002">
    <property type="protein sequence ID" value="KAB0346482.1"/>
    <property type="molecule type" value="Genomic_DNA"/>
</dbReference>
<dbReference type="GO" id="GO:0005886">
    <property type="term" value="C:plasma membrane"/>
    <property type="evidence" value="ECO:0007669"/>
    <property type="project" value="UniProtKB-SubCell"/>
</dbReference>
<dbReference type="InterPro" id="IPR038550">
    <property type="entry name" value="GPCR_3_9-Cys_sf"/>
</dbReference>
<dbReference type="PANTHER" id="PTHR24061:SF5">
    <property type="entry name" value="G-PROTEIN COUPLED RECEPTOR FAMILY C GROUP 6 MEMBER A"/>
    <property type="match status" value="1"/>
</dbReference>
<dbReference type="InterPro" id="IPR000068">
    <property type="entry name" value="GPCR_3_Ca_sens_rcpt-rel"/>
</dbReference>
<dbReference type="Pfam" id="PF01094">
    <property type="entry name" value="ANF_receptor"/>
    <property type="match status" value="1"/>
</dbReference>
<protein>
    <recommendedName>
        <fullName evidence="13">G-protein coupled receptor family C group 6 member A</fullName>
    </recommendedName>
</protein>
<dbReference type="InterPro" id="IPR001828">
    <property type="entry name" value="ANF_lig-bd_rcpt"/>
</dbReference>
<organism evidence="16 17">
    <name type="scientific">Muntiacus muntjak</name>
    <name type="common">Barking deer</name>
    <name type="synonym">Indian muntjac</name>
    <dbReference type="NCBI Taxonomy" id="9888"/>
    <lineage>
        <taxon>Eukaryota</taxon>
        <taxon>Metazoa</taxon>
        <taxon>Chordata</taxon>
        <taxon>Craniata</taxon>
        <taxon>Vertebrata</taxon>
        <taxon>Euteleostomi</taxon>
        <taxon>Mammalia</taxon>
        <taxon>Eutheria</taxon>
        <taxon>Laurasiatheria</taxon>
        <taxon>Artiodactyla</taxon>
        <taxon>Ruminantia</taxon>
        <taxon>Pecora</taxon>
        <taxon>Cervidae</taxon>
        <taxon>Muntiacinae</taxon>
        <taxon>Muntiacus</taxon>
    </lineage>
</organism>
<evidence type="ECO:0000256" key="11">
    <source>
        <dbReference type="ARBA" id="ARBA00023180"/>
    </source>
</evidence>
<feature type="domain" description="G-protein coupled receptors family 3 profile" evidence="15">
    <location>
        <begin position="470"/>
        <end position="673"/>
    </location>
</feature>
<reference evidence="16 17" key="1">
    <citation type="submission" date="2019-06" db="EMBL/GenBank/DDBJ databases">
        <title>Discovery of a novel chromosome fission-fusion reversal in muntjac.</title>
        <authorList>
            <person name="Mudd A.B."/>
            <person name="Bredeson J.V."/>
            <person name="Baum R."/>
            <person name="Hockemeyer D."/>
            <person name="Rokhsar D.S."/>
        </authorList>
    </citation>
    <scope>NUCLEOTIDE SEQUENCE [LARGE SCALE GENOMIC DNA]</scope>
    <source>
        <strain evidence="16">UTSW_UCB_Mm</strain>
        <tissue evidence="16">Fibroblast cell line</tissue>
    </source>
</reference>
<feature type="transmembrane region" description="Helical" evidence="14">
    <location>
        <begin position="577"/>
        <end position="598"/>
    </location>
</feature>
<evidence type="ECO:0000256" key="2">
    <source>
        <dbReference type="ARBA" id="ARBA00011748"/>
    </source>
</evidence>
<keyword evidence="11" id="KW-0325">Glycoprotein</keyword>
<evidence type="ECO:0000313" key="16">
    <source>
        <dbReference type="EMBL" id="KAB0346482.1"/>
    </source>
</evidence>
<dbReference type="Gene3D" id="3.40.50.2300">
    <property type="match status" value="2"/>
</dbReference>
<gene>
    <name evidence="16" type="ORF">FD754_011339</name>
</gene>
<keyword evidence="7" id="KW-0297">G-protein coupled receptor</keyword>
<dbReference type="PANTHER" id="PTHR24061">
    <property type="entry name" value="CALCIUM-SENSING RECEPTOR-RELATED"/>
    <property type="match status" value="1"/>
</dbReference>
<keyword evidence="12" id="KW-0807">Transducer</keyword>
<evidence type="ECO:0000256" key="9">
    <source>
        <dbReference type="ARBA" id="ARBA00023157"/>
    </source>
</evidence>
<dbReference type="Pfam" id="PF00003">
    <property type="entry name" value="7tm_3"/>
    <property type="match status" value="1"/>
</dbReference>
<keyword evidence="9" id="KW-1015">Disulfide bond</keyword>
<evidence type="ECO:0000256" key="8">
    <source>
        <dbReference type="ARBA" id="ARBA00023136"/>
    </source>
</evidence>
<evidence type="ECO:0000256" key="7">
    <source>
        <dbReference type="ARBA" id="ARBA00023040"/>
    </source>
</evidence>
<dbReference type="FunFam" id="2.10.50.30:FF:000004">
    <property type="entry name" value="Taste receptor type 1 member 3-like protein"/>
    <property type="match status" value="1"/>
</dbReference>
<evidence type="ECO:0000259" key="15">
    <source>
        <dbReference type="PROSITE" id="PS50259"/>
    </source>
</evidence>
<keyword evidence="5" id="KW-0732">Signal</keyword>
<evidence type="ECO:0000256" key="5">
    <source>
        <dbReference type="ARBA" id="ARBA00022729"/>
    </source>
</evidence>
<dbReference type="InterPro" id="IPR017978">
    <property type="entry name" value="GPCR_3_C"/>
</dbReference>
<dbReference type="Gene3D" id="2.10.50.30">
    <property type="entry name" value="GPCR, family 3, nine cysteines domain"/>
    <property type="match status" value="1"/>
</dbReference>